<evidence type="ECO:0000256" key="1">
    <source>
        <dbReference type="SAM" id="MobiDB-lite"/>
    </source>
</evidence>
<feature type="region of interest" description="Disordered" evidence="1">
    <location>
        <begin position="93"/>
        <end position="119"/>
    </location>
</feature>
<dbReference type="PANTHER" id="PTHR31902">
    <property type="entry name" value="ACTIN PATCHES DISTAL PROTEIN 1"/>
    <property type="match status" value="1"/>
</dbReference>
<accession>A0A5C3L388</accession>
<evidence type="ECO:0008006" key="4">
    <source>
        <dbReference type="Google" id="ProtNLM"/>
    </source>
</evidence>
<feature type="compositionally biased region" description="Polar residues" evidence="1">
    <location>
        <begin position="98"/>
        <end position="109"/>
    </location>
</feature>
<organism evidence="2 3">
    <name type="scientific">Coprinopsis marcescibilis</name>
    <name type="common">Agaric fungus</name>
    <name type="synonym">Psathyrella marcescibilis</name>
    <dbReference type="NCBI Taxonomy" id="230819"/>
    <lineage>
        <taxon>Eukaryota</taxon>
        <taxon>Fungi</taxon>
        <taxon>Dikarya</taxon>
        <taxon>Basidiomycota</taxon>
        <taxon>Agaricomycotina</taxon>
        <taxon>Agaricomycetes</taxon>
        <taxon>Agaricomycetidae</taxon>
        <taxon>Agaricales</taxon>
        <taxon>Agaricineae</taxon>
        <taxon>Psathyrellaceae</taxon>
        <taxon>Coprinopsis</taxon>
    </lineage>
</organism>
<dbReference type="InterPro" id="IPR009737">
    <property type="entry name" value="Aim32/Apd1-like"/>
</dbReference>
<dbReference type="AlphaFoldDB" id="A0A5C3L388"/>
<dbReference type="CDD" id="cd03062">
    <property type="entry name" value="TRX_Fd_Sucrase"/>
    <property type="match status" value="1"/>
</dbReference>
<keyword evidence="3" id="KW-1185">Reference proteome</keyword>
<evidence type="ECO:0000313" key="2">
    <source>
        <dbReference type="EMBL" id="TFK27062.1"/>
    </source>
</evidence>
<sequence length="355" mass="39203">MPLRRLASLLFGYNDVDPICSTLTSLDVPVSSADCRSCSDPCDLGHHDPFPKRFQIDWDSEMLGTVKPYHRQIVISTGKSDWERDITDNAGSLAAAMSDSSSTQASGKTRVNGKGTRPVTGLFHTSDSGRISVLNGSHRTICQEDDHETVLVFPDFKMVSEVRRSPLGAQDLWDNAVNPELDRKGGFLEKTSLKTWVLPYSCVILICSHKKRDNRCGIAAPKLEHAFIKSLEAQGWDADTEMEHPSHTMGLALEDLPITPEEREENMTAQLKDSIESKRALIIKVSHVGGHKYAGNCIIYTPTGTGVWYGRVTPHDVDSVVENTIIKGLVLPPLLRGGLNLSRPNCKSLNQVNDW</sequence>
<dbReference type="SUPFAM" id="SSF52833">
    <property type="entry name" value="Thioredoxin-like"/>
    <property type="match status" value="1"/>
</dbReference>
<protein>
    <recommendedName>
        <fullName evidence="4">Sucraseferredoxin-like protein</fullName>
    </recommendedName>
</protein>
<dbReference type="EMBL" id="ML210168">
    <property type="protein sequence ID" value="TFK27062.1"/>
    <property type="molecule type" value="Genomic_DNA"/>
</dbReference>
<proteinExistence type="predicted"/>
<dbReference type="Gene3D" id="3.40.30.10">
    <property type="entry name" value="Glutaredoxin"/>
    <property type="match status" value="1"/>
</dbReference>
<evidence type="ECO:0000313" key="3">
    <source>
        <dbReference type="Proteomes" id="UP000307440"/>
    </source>
</evidence>
<dbReference type="Proteomes" id="UP000307440">
    <property type="component" value="Unassembled WGS sequence"/>
</dbReference>
<reference evidence="2 3" key="1">
    <citation type="journal article" date="2019" name="Nat. Ecol. Evol.">
        <title>Megaphylogeny resolves global patterns of mushroom evolution.</title>
        <authorList>
            <person name="Varga T."/>
            <person name="Krizsan K."/>
            <person name="Foldi C."/>
            <person name="Dima B."/>
            <person name="Sanchez-Garcia M."/>
            <person name="Sanchez-Ramirez S."/>
            <person name="Szollosi G.J."/>
            <person name="Szarkandi J.G."/>
            <person name="Papp V."/>
            <person name="Albert L."/>
            <person name="Andreopoulos W."/>
            <person name="Angelini C."/>
            <person name="Antonin V."/>
            <person name="Barry K.W."/>
            <person name="Bougher N.L."/>
            <person name="Buchanan P."/>
            <person name="Buyck B."/>
            <person name="Bense V."/>
            <person name="Catcheside P."/>
            <person name="Chovatia M."/>
            <person name="Cooper J."/>
            <person name="Damon W."/>
            <person name="Desjardin D."/>
            <person name="Finy P."/>
            <person name="Geml J."/>
            <person name="Haridas S."/>
            <person name="Hughes K."/>
            <person name="Justo A."/>
            <person name="Karasinski D."/>
            <person name="Kautmanova I."/>
            <person name="Kiss B."/>
            <person name="Kocsube S."/>
            <person name="Kotiranta H."/>
            <person name="LaButti K.M."/>
            <person name="Lechner B.E."/>
            <person name="Liimatainen K."/>
            <person name="Lipzen A."/>
            <person name="Lukacs Z."/>
            <person name="Mihaltcheva S."/>
            <person name="Morgado L.N."/>
            <person name="Niskanen T."/>
            <person name="Noordeloos M.E."/>
            <person name="Ohm R.A."/>
            <person name="Ortiz-Santana B."/>
            <person name="Ovrebo C."/>
            <person name="Racz N."/>
            <person name="Riley R."/>
            <person name="Savchenko A."/>
            <person name="Shiryaev A."/>
            <person name="Soop K."/>
            <person name="Spirin V."/>
            <person name="Szebenyi C."/>
            <person name="Tomsovsky M."/>
            <person name="Tulloss R.E."/>
            <person name="Uehling J."/>
            <person name="Grigoriev I.V."/>
            <person name="Vagvolgyi C."/>
            <person name="Papp T."/>
            <person name="Martin F.M."/>
            <person name="Miettinen O."/>
            <person name="Hibbett D.S."/>
            <person name="Nagy L.G."/>
        </authorList>
    </citation>
    <scope>NUCLEOTIDE SEQUENCE [LARGE SCALE GENOMIC DNA]</scope>
    <source>
        <strain evidence="2 3">CBS 121175</strain>
    </source>
</reference>
<gene>
    <name evidence="2" type="ORF">FA15DRAFT_587075</name>
</gene>
<dbReference type="STRING" id="230819.A0A5C3L388"/>
<dbReference type="InterPro" id="IPR036249">
    <property type="entry name" value="Thioredoxin-like_sf"/>
</dbReference>
<dbReference type="Pfam" id="PF06999">
    <property type="entry name" value="Suc_Fer-like"/>
    <property type="match status" value="1"/>
</dbReference>
<dbReference type="PANTHER" id="PTHR31902:SF14">
    <property type="entry name" value="ACTIN PATCHES DISTAL PROTEIN 1"/>
    <property type="match status" value="1"/>
</dbReference>
<dbReference type="OrthoDB" id="10253744at2759"/>
<name>A0A5C3L388_COPMA</name>